<dbReference type="Proteomes" id="UP000440224">
    <property type="component" value="Unassembled WGS sequence"/>
</dbReference>
<dbReference type="PANTHER" id="PTHR31157:SF1">
    <property type="entry name" value="SCP DOMAIN-CONTAINING PROTEIN"/>
    <property type="match status" value="1"/>
</dbReference>
<dbReference type="PANTHER" id="PTHR31157">
    <property type="entry name" value="SCP DOMAIN-CONTAINING PROTEIN"/>
    <property type="match status" value="1"/>
</dbReference>
<dbReference type="Gene3D" id="3.40.33.10">
    <property type="entry name" value="CAP"/>
    <property type="match status" value="1"/>
</dbReference>
<dbReference type="AlphaFoldDB" id="A0A6N7PY29"/>
<keyword evidence="3" id="KW-1185">Reference proteome</keyword>
<evidence type="ECO:0000313" key="2">
    <source>
        <dbReference type="EMBL" id="MRG96809.1"/>
    </source>
</evidence>
<feature type="domain" description="SCP" evidence="1">
    <location>
        <begin position="286"/>
        <end position="396"/>
    </location>
</feature>
<dbReference type="Pfam" id="PF00188">
    <property type="entry name" value="CAP"/>
    <property type="match status" value="1"/>
</dbReference>
<dbReference type="RefSeq" id="WP_153823607.1">
    <property type="nucleotide sequence ID" value="NZ_WJIE01000013.1"/>
</dbReference>
<comment type="caution">
    <text evidence="2">The sequence shown here is derived from an EMBL/GenBank/DDBJ whole genome shotgun (WGS) entry which is preliminary data.</text>
</comment>
<protein>
    <submittedName>
        <fullName evidence="2">CAP domain-containing protein</fullName>
    </submittedName>
</protein>
<accession>A0A6N7PY29</accession>
<evidence type="ECO:0000313" key="3">
    <source>
        <dbReference type="Proteomes" id="UP000440224"/>
    </source>
</evidence>
<dbReference type="CDD" id="cd05379">
    <property type="entry name" value="CAP_bacterial"/>
    <property type="match status" value="1"/>
</dbReference>
<gene>
    <name evidence="2" type="ORF">GF068_33530</name>
</gene>
<reference evidence="2 3" key="1">
    <citation type="submission" date="2019-10" db="EMBL/GenBank/DDBJ databases">
        <title>A soil myxobacterium in the family Polyangiaceae.</title>
        <authorList>
            <person name="Li Y."/>
            <person name="Wang J."/>
        </authorList>
    </citation>
    <scope>NUCLEOTIDE SEQUENCE [LARGE SCALE GENOMIC DNA]</scope>
    <source>
        <strain evidence="2 3">DSM 14734</strain>
    </source>
</reference>
<dbReference type="InterPro" id="IPR035940">
    <property type="entry name" value="CAP_sf"/>
</dbReference>
<sequence length="403" mass="41829">MNTHSRRLHRGPSLLHALACALPALTALVLPLVATAEAGALRVTWKPSVSSPRPAAPKTTPREASLLGLCGPADGALMDVAGIVARRQLDGASALTADELAFALRAAGDPHVWPKAWSLSGQNLDDADTEARFKGWIGGIRTLGKRRCGVAKLDGENGAGVATVITFDALADMAPVTTSARVGQWITLEGTMLVPASGVQVVLLGPRAAPRTVPSSLSGGKIRSTFAVDQPGAWLVQVLATVSTGPRPVLETTIYAGQKPPSAFVRAAVPGEEAAAGAKDDADAMLRMINAARIAEGRKPLVRDPALDKVAKAHSEEMMKARIVGHDVGGGDPRKRIEAAGIKAAIAGENVASASSLPNAHRALWASPSHRGNLLLERFTKVGVAVARAADGSYWVTEMFSGP</sequence>
<organism evidence="2 3">
    <name type="scientific">Polyangium spumosum</name>
    <dbReference type="NCBI Taxonomy" id="889282"/>
    <lineage>
        <taxon>Bacteria</taxon>
        <taxon>Pseudomonadati</taxon>
        <taxon>Myxococcota</taxon>
        <taxon>Polyangia</taxon>
        <taxon>Polyangiales</taxon>
        <taxon>Polyangiaceae</taxon>
        <taxon>Polyangium</taxon>
    </lineage>
</organism>
<dbReference type="InterPro" id="IPR014044">
    <property type="entry name" value="CAP_dom"/>
</dbReference>
<dbReference type="EMBL" id="WJIE01000013">
    <property type="protein sequence ID" value="MRG96809.1"/>
    <property type="molecule type" value="Genomic_DNA"/>
</dbReference>
<dbReference type="SUPFAM" id="SSF55797">
    <property type="entry name" value="PR-1-like"/>
    <property type="match status" value="1"/>
</dbReference>
<evidence type="ECO:0000259" key="1">
    <source>
        <dbReference type="Pfam" id="PF00188"/>
    </source>
</evidence>
<name>A0A6N7PY29_9BACT</name>
<proteinExistence type="predicted"/>
<dbReference type="OrthoDB" id="8611574at2"/>